<sequence length="361" mass="40331">MENEMLINPNLYYRFKLPMRKPKLIKMPASLLLMTMCVTFMLLFGCDTGDTAVSQSRYAKGTVLAAQTSADGRFTLVASGPSPVQVWQRGQEQPLYRWYQGESTDDILLLAISPDSHSAATASLDTVAVWSLQNGRNLGFYQLNHSLRALALANDGRSLLLGYHNGEVEYVDLQSGRRLVFMGHRLEGENSRINSVDLSANGRYAISASQNGRVMLWQTDDAAILGRWQHENSVSLVRLDGEGRLAFSADAQGQGELHRLPSGELYSRLQVPYRGQTFISARLDSASNRLLTGSTARRLELWQLDDGQHLQQWEVGLHTKLRPASAMVYDVAFIDQQHVYSVSSAGLGETWDIVQREQNHE</sequence>
<dbReference type="SUPFAM" id="SSF50978">
    <property type="entry name" value="WD40 repeat-like"/>
    <property type="match status" value="1"/>
</dbReference>
<proteinExistence type="predicted"/>
<keyword evidence="1" id="KW-0853">WD repeat</keyword>
<comment type="caution">
    <text evidence="2">The sequence shown here is derived from an EMBL/GenBank/DDBJ whole genome shotgun (WGS) entry which is preliminary data.</text>
</comment>
<evidence type="ECO:0000313" key="2">
    <source>
        <dbReference type="EMBL" id="GAA3701755.1"/>
    </source>
</evidence>
<evidence type="ECO:0000313" key="3">
    <source>
        <dbReference type="Proteomes" id="UP001501479"/>
    </source>
</evidence>
<evidence type="ECO:0000256" key="1">
    <source>
        <dbReference type="PROSITE-ProRule" id="PRU00221"/>
    </source>
</evidence>
<dbReference type="InterPro" id="IPR015943">
    <property type="entry name" value="WD40/YVTN_repeat-like_dom_sf"/>
</dbReference>
<dbReference type="PANTHER" id="PTHR19879:SF9">
    <property type="entry name" value="TRANSCRIPTION INITIATION FACTOR TFIID SUBUNIT 5"/>
    <property type="match status" value="1"/>
</dbReference>
<dbReference type="PROSITE" id="PS50294">
    <property type="entry name" value="WD_REPEATS_REGION"/>
    <property type="match status" value="1"/>
</dbReference>
<dbReference type="Pfam" id="PF00400">
    <property type="entry name" value="WD40"/>
    <property type="match status" value="1"/>
</dbReference>
<dbReference type="Gene3D" id="2.130.10.10">
    <property type="entry name" value="YVTN repeat-like/Quinoprotein amine dehydrogenase"/>
    <property type="match status" value="2"/>
</dbReference>
<accession>A0ABP7DAI9</accession>
<gene>
    <name evidence="2" type="ORF">GCM10022421_05390</name>
</gene>
<feature type="repeat" description="WD" evidence="1">
    <location>
        <begin position="186"/>
        <end position="227"/>
    </location>
</feature>
<dbReference type="EMBL" id="BAABDS010000006">
    <property type="protein sequence ID" value="GAA3701755.1"/>
    <property type="molecule type" value="Genomic_DNA"/>
</dbReference>
<keyword evidence="3" id="KW-1185">Reference proteome</keyword>
<name>A0ABP7DAI9_9GAMM</name>
<dbReference type="InterPro" id="IPR001680">
    <property type="entry name" value="WD40_rpt"/>
</dbReference>
<dbReference type="PROSITE" id="PS50082">
    <property type="entry name" value="WD_REPEATS_2"/>
    <property type="match status" value="1"/>
</dbReference>
<dbReference type="PANTHER" id="PTHR19879">
    <property type="entry name" value="TRANSCRIPTION INITIATION FACTOR TFIID"/>
    <property type="match status" value="1"/>
</dbReference>
<dbReference type="SMART" id="SM00320">
    <property type="entry name" value="WD40"/>
    <property type="match status" value="4"/>
</dbReference>
<organism evidence="2 3">
    <name type="scientific">Oceanisphaera sediminis</name>
    <dbReference type="NCBI Taxonomy" id="981381"/>
    <lineage>
        <taxon>Bacteria</taxon>
        <taxon>Pseudomonadati</taxon>
        <taxon>Pseudomonadota</taxon>
        <taxon>Gammaproteobacteria</taxon>
        <taxon>Aeromonadales</taxon>
        <taxon>Aeromonadaceae</taxon>
        <taxon>Oceanisphaera</taxon>
    </lineage>
</organism>
<dbReference type="Proteomes" id="UP001501479">
    <property type="component" value="Unassembled WGS sequence"/>
</dbReference>
<reference evidence="3" key="1">
    <citation type="journal article" date="2019" name="Int. J. Syst. Evol. Microbiol.">
        <title>The Global Catalogue of Microorganisms (GCM) 10K type strain sequencing project: providing services to taxonomists for standard genome sequencing and annotation.</title>
        <authorList>
            <consortium name="The Broad Institute Genomics Platform"/>
            <consortium name="The Broad Institute Genome Sequencing Center for Infectious Disease"/>
            <person name="Wu L."/>
            <person name="Ma J."/>
        </authorList>
    </citation>
    <scope>NUCLEOTIDE SEQUENCE [LARGE SCALE GENOMIC DNA]</scope>
    <source>
        <strain evidence="3">JCM 17329</strain>
    </source>
</reference>
<dbReference type="InterPro" id="IPR036322">
    <property type="entry name" value="WD40_repeat_dom_sf"/>
</dbReference>
<protein>
    <submittedName>
        <fullName evidence="2">PQQ-binding-like beta-propeller repeat protein</fullName>
    </submittedName>
</protein>